<dbReference type="CDD" id="cd13530">
    <property type="entry name" value="PBP2_peptides_like"/>
    <property type="match status" value="1"/>
</dbReference>
<reference evidence="5 6" key="1">
    <citation type="submission" date="2016-10" db="EMBL/GenBank/DDBJ databases">
        <authorList>
            <person name="de Groot N.N."/>
        </authorList>
    </citation>
    <scope>NUCLEOTIDE SEQUENCE [LARGE SCALE GENOMIC DNA]</scope>
    <source>
        <strain evidence="5 6">DSM 14789</strain>
    </source>
</reference>
<dbReference type="Proteomes" id="UP000198654">
    <property type="component" value="Unassembled WGS sequence"/>
</dbReference>
<evidence type="ECO:0000256" key="2">
    <source>
        <dbReference type="ARBA" id="ARBA00022729"/>
    </source>
</evidence>
<accession>A0A1G9H3I3</accession>
<dbReference type="PANTHER" id="PTHR35936:SF17">
    <property type="entry name" value="ARGININE-BINDING EXTRACELLULAR PROTEIN ARTP"/>
    <property type="match status" value="1"/>
</dbReference>
<keyword evidence="2 3" id="KW-0732">Signal</keyword>
<organism evidence="5 6">
    <name type="scientific">Modicisalibacter muralis</name>
    <dbReference type="NCBI Taxonomy" id="119000"/>
    <lineage>
        <taxon>Bacteria</taxon>
        <taxon>Pseudomonadati</taxon>
        <taxon>Pseudomonadota</taxon>
        <taxon>Gammaproteobacteria</taxon>
        <taxon>Oceanospirillales</taxon>
        <taxon>Halomonadaceae</taxon>
        <taxon>Modicisalibacter</taxon>
    </lineage>
</organism>
<gene>
    <name evidence="5" type="ORF">SAMN05661010_00902</name>
</gene>
<keyword evidence="6" id="KW-1185">Reference proteome</keyword>
<feature type="chain" id="PRO_5011775985" evidence="3">
    <location>
        <begin position="43"/>
        <end position="270"/>
    </location>
</feature>
<evidence type="ECO:0000256" key="3">
    <source>
        <dbReference type="SAM" id="SignalP"/>
    </source>
</evidence>
<dbReference type="AlphaFoldDB" id="A0A1G9H3I3"/>
<sequence>MKTTPSMVQRMALALSPARHWLLAASLAIGCASSLTPSTAGAAEQTLTVGSTPSGIPFTFLDVETNEITGAMVDLIKAVGEDAGYDIAIQQSQFSSLIPSLRTGKIDVISAAMLKTPERAEVVDFSHDIFPYAEGLVVQGDNGTHYTTLDDLAGEVIGAQVGTTYIEHLNSLGIFAEVRSYNTLADMMHDISLGRITAGIGDEPIIAYQFSQDRFPELKLAEDYQPEMVGQVGFAVKKGNSELLADLNASLTRLKEQGKVDAIFTEWGLK</sequence>
<evidence type="ECO:0000313" key="6">
    <source>
        <dbReference type="Proteomes" id="UP000198654"/>
    </source>
</evidence>
<dbReference type="InterPro" id="IPR001638">
    <property type="entry name" value="Solute-binding_3/MltF_N"/>
</dbReference>
<protein>
    <submittedName>
        <fullName evidence="5">Amino acid ABC transporter substrate-binding protein, PAAT family (TC 3.A.1.3.-)</fullName>
    </submittedName>
</protein>
<name>A0A1G9H3I3_9GAMM</name>
<evidence type="ECO:0000259" key="4">
    <source>
        <dbReference type="SMART" id="SM00062"/>
    </source>
</evidence>
<dbReference type="PROSITE" id="PS51257">
    <property type="entry name" value="PROKAR_LIPOPROTEIN"/>
    <property type="match status" value="1"/>
</dbReference>
<proteinExistence type="inferred from homology"/>
<dbReference type="EMBL" id="FNGI01000001">
    <property type="protein sequence ID" value="SDL07442.1"/>
    <property type="molecule type" value="Genomic_DNA"/>
</dbReference>
<dbReference type="Pfam" id="PF00497">
    <property type="entry name" value="SBP_bac_3"/>
    <property type="match status" value="1"/>
</dbReference>
<dbReference type="Gene3D" id="3.40.190.10">
    <property type="entry name" value="Periplasmic binding protein-like II"/>
    <property type="match status" value="2"/>
</dbReference>
<evidence type="ECO:0000256" key="1">
    <source>
        <dbReference type="ARBA" id="ARBA00010333"/>
    </source>
</evidence>
<dbReference type="SUPFAM" id="SSF53850">
    <property type="entry name" value="Periplasmic binding protein-like II"/>
    <property type="match status" value="1"/>
</dbReference>
<evidence type="ECO:0000313" key="5">
    <source>
        <dbReference type="EMBL" id="SDL07442.1"/>
    </source>
</evidence>
<dbReference type="STRING" id="119000.SAMN05661010_00902"/>
<dbReference type="RefSeq" id="WP_217636523.1">
    <property type="nucleotide sequence ID" value="NZ_FNGI01000001.1"/>
</dbReference>
<comment type="similarity">
    <text evidence="1">Belongs to the bacterial solute-binding protein 3 family.</text>
</comment>
<feature type="signal peptide" evidence="3">
    <location>
        <begin position="1"/>
        <end position="42"/>
    </location>
</feature>
<feature type="domain" description="Solute-binding protein family 3/N-terminal" evidence="4">
    <location>
        <begin position="46"/>
        <end position="270"/>
    </location>
</feature>
<dbReference type="SMART" id="SM00062">
    <property type="entry name" value="PBPb"/>
    <property type="match status" value="1"/>
</dbReference>
<dbReference type="PANTHER" id="PTHR35936">
    <property type="entry name" value="MEMBRANE-BOUND LYTIC MUREIN TRANSGLYCOSYLASE F"/>
    <property type="match status" value="1"/>
</dbReference>